<evidence type="ECO:0000313" key="2">
    <source>
        <dbReference type="Proteomes" id="UP000253845"/>
    </source>
</evidence>
<organism evidence="1 2">
    <name type="scientific">Aspergillus niger ATCC 13496</name>
    <dbReference type="NCBI Taxonomy" id="1353008"/>
    <lineage>
        <taxon>Eukaryota</taxon>
        <taxon>Fungi</taxon>
        <taxon>Dikarya</taxon>
        <taxon>Ascomycota</taxon>
        <taxon>Pezizomycotina</taxon>
        <taxon>Eurotiomycetes</taxon>
        <taxon>Eurotiomycetidae</taxon>
        <taxon>Eurotiales</taxon>
        <taxon>Aspergillaceae</taxon>
        <taxon>Aspergillus</taxon>
        <taxon>Aspergillus subgen. Circumdati</taxon>
    </lineage>
</organism>
<accession>A0A370BHW0</accession>
<dbReference type="AlphaFoldDB" id="A0A370BHW0"/>
<dbReference type="EMBL" id="KZ851990">
    <property type="protein sequence ID" value="RDH14008.1"/>
    <property type="molecule type" value="Genomic_DNA"/>
</dbReference>
<dbReference type="VEuPathDB" id="FungiDB:M747DRAFT_364943"/>
<proteinExistence type="predicted"/>
<dbReference type="Proteomes" id="UP000253845">
    <property type="component" value="Unassembled WGS sequence"/>
</dbReference>
<name>A0A370BHW0_ASPNG</name>
<gene>
    <name evidence="1" type="ORF">M747DRAFT_364943</name>
</gene>
<protein>
    <submittedName>
        <fullName evidence="1">Uncharacterized protein</fullName>
    </submittedName>
</protein>
<sequence length="112" mass="12450">MVCCATSGGRPARLNSAFVVEKLIGWKHNSGLINDTDRESGRPRAPFPGLIANPRVVPWLDLRRVGPELSLKESGDELSLDKNSNVSIFFLRSFFPQPDRKYRVTVNVSIAP</sequence>
<reference evidence="1 2" key="1">
    <citation type="submission" date="2018-07" db="EMBL/GenBank/DDBJ databases">
        <title>Section-level genome sequencing of Aspergillus section Nigri to investigate inter- and intra-species variation.</title>
        <authorList>
            <consortium name="DOE Joint Genome Institute"/>
            <person name="Vesth T.C."/>
            <person name="Nybo J.L."/>
            <person name="Theobald S."/>
            <person name="Frisvad J.C."/>
            <person name="Larsen T.O."/>
            <person name="Nielsen K.F."/>
            <person name="Hoof J.B."/>
            <person name="Brandl J."/>
            <person name="Salamov A."/>
            <person name="Riley R."/>
            <person name="Gladden J.M."/>
            <person name="Phatale P."/>
            <person name="Nielsen M.T."/>
            <person name="Lyhne E.K."/>
            <person name="Kogle M.E."/>
            <person name="Strasser K."/>
            <person name="McDonnell E."/>
            <person name="Barry K."/>
            <person name="Clum A."/>
            <person name="Chen C."/>
            <person name="Nolan M."/>
            <person name="Sandor L."/>
            <person name="Kuo A."/>
            <person name="Lipzen A."/>
            <person name="Hainaut M."/>
            <person name="Drula E."/>
            <person name="Tsang A."/>
            <person name="Magnuson J.K."/>
            <person name="Henrissat B."/>
            <person name="Wiebenga A."/>
            <person name="Simmons B.A."/>
            <person name="Makela M.R."/>
            <person name="De vries R.P."/>
            <person name="Grigoriev I.V."/>
            <person name="Mortensen U.H."/>
            <person name="Baker S.E."/>
            <person name="Andersen M.R."/>
        </authorList>
    </citation>
    <scope>NUCLEOTIDE SEQUENCE [LARGE SCALE GENOMIC DNA]</scope>
    <source>
        <strain evidence="1 2">ATCC 13496</strain>
    </source>
</reference>
<evidence type="ECO:0000313" key="1">
    <source>
        <dbReference type="EMBL" id="RDH14008.1"/>
    </source>
</evidence>